<protein>
    <submittedName>
        <fullName evidence="1">Uncharacterized protein</fullName>
    </submittedName>
</protein>
<organism evidence="1 2">
    <name type="scientific">Carpinus fangiana</name>
    <dbReference type="NCBI Taxonomy" id="176857"/>
    <lineage>
        <taxon>Eukaryota</taxon>
        <taxon>Viridiplantae</taxon>
        <taxon>Streptophyta</taxon>
        <taxon>Embryophyta</taxon>
        <taxon>Tracheophyta</taxon>
        <taxon>Spermatophyta</taxon>
        <taxon>Magnoliopsida</taxon>
        <taxon>eudicotyledons</taxon>
        <taxon>Gunneridae</taxon>
        <taxon>Pentapetalae</taxon>
        <taxon>rosids</taxon>
        <taxon>fabids</taxon>
        <taxon>Fagales</taxon>
        <taxon>Betulaceae</taxon>
        <taxon>Carpinus</taxon>
    </lineage>
</organism>
<keyword evidence="2" id="KW-1185">Reference proteome</keyword>
<proteinExistence type="predicted"/>
<reference evidence="1 2" key="1">
    <citation type="submission" date="2019-06" db="EMBL/GenBank/DDBJ databases">
        <title>A chromosomal-level reference genome of Carpinus fangiana (Coryloideae, Betulaceae).</title>
        <authorList>
            <person name="Yang X."/>
            <person name="Wang Z."/>
            <person name="Zhang L."/>
            <person name="Hao G."/>
            <person name="Liu J."/>
            <person name="Yang Y."/>
        </authorList>
    </citation>
    <scope>NUCLEOTIDE SEQUENCE [LARGE SCALE GENOMIC DNA]</scope>
    <source>
        <strain evidence="1">Cfa_2016G</strain>
        <tissue evidence="1">Leaf</tissue>
    </source>
</reference>
<accession>A0A5N6RBZ8</accession>
<dbReference type="Proteomes" id="UP000327013">
    <property type="component" value="Chromosome 6"/>
</dbReference>
<dbReference type="AlphaFoldDB" id="A0A5N6RBZ8"/>
<dbReference type="EMBL" id="CM017326">
    <property type="protein sequence ID" value="KAE8076422.1"/>
    <property type="molecule type" value="Genomic_DNA"/>
</dbReference>
<evidence type="ECO:0000313" key="1">
    <source>
        <dbReference type="EMBL" id="KAE8076422.1"/>
    </source>
</evidence>
<gene>
    <name evidence="1" type="ORF">FH972_015078</name>
</gene>
<name>A0A5N6RBZ8_9ROSI</name>
<sequence>MARLGDGGSPLQRLIPPREPFLAMKEVVPRSLLRRGFLKPQLLPAALGLSKECDFIPTMMVTTSTGKVSNVDLVKEFLKLVAMDHGGDFWVEEDSSEGIEDSTVLLPQKAWERQGSHSHAF</sequence>
<evidence type="ECO:0000313" key="2">
    <source>
        <dbReference type="Proteomes" id="UP000327013"/>
    </source>
</evidence>